<feature type="domain" description="EGF-like" evidence="11">
    <location>
        <begin position="608"/>
        <end position="640"/>
    </location>
</feature>
<keyword evidence="3 10" id="KW-1133">Transmembrane helix</keyword>
<dbReference type="SMART" id="SM00050">
    <property type="entry name" value="DISIN"/>
    <property type="match status" value="1"/>
</dbReference>
<feature type="compositionally biased region" description="Basic and acidic residues" evidence="9">
    <location>
        <begin position="812"/>
        <end position="833"/>
    </location>
</feature>
<evidence type="ECO:0000256" key="1">
    <source>
        <dbReference type="ARBA" id="ARBA00004167"/>
    </source>
</evidence>
<dbReference type="PANTHER" id="PTHR11905">
    <property type="entry name" value="ADAM A DISINTEGRIN AND METALLOPROTEASE DOMAIN"/>
    <property type="match status" value="1"/>
</dbReference>
<comment type="subcellular location">
    <subcellularLocation>
        <location evidence="1">Membrane</location>
        <topology evidence="1">Single-pass membrane protein</topology>
    </subcellularLocation>
</comment>
<organism evidence="14 15">
    <name type="scientific">Caenorhabditis angaria</name>
    <dbReference type="NCBI Taxonomy" id="860376"/>
    <lineage>
        <taxon>Eukaryota</taxon>
        <taxon>Metazoa</taxon>
        <taxon>Ecdysozoa</taxon>
        <taxon>Nematoda</taxon>
        <taxon>Chromadorea</taxon>
        <taxon>Rhabditida</taxon>
        <taxon>Rhabditina</taxon>
        <taxon>Rhabditomorpha</taxon>
        <taxon>Rhabditoidea</taxon>
        <taxon>Rhabditidae</taxon>
        <taxon>Peloderinae</taxon>
        <taxon>Caenorhabditis</taxon>
    </lineage>
</organism>
<evidence type="ECO:0000256" key="9">
    <source>
        <dbReference type="SAM" id="MobiDB-lite"/>
    </source>
</evidence>
<dbReference type="PROSITE" id="PS50215">
    <property type="entry name" value="ADAM_MEPRO"/>
    <property type="match status" value="1"/>
</dbReference>
<feature type="disulfide bond" evidence="7">
    <location>
        <begin position="612"/>
        <end position="622"/>
    </location>
</feature>
<keyword evidence="15" id="KW-1185">Reference proteome</keyword>
<name>A0A9P1J2T8_9PELO</name>
<accession>A0A9P1J2T8</accession>
<dbReference type="PROSITE" id="PS50026">
    <property type="entry name" value="EGF_3"/>
    <property type="match status" value="1"/>
</dbReference>
<feature type="region of interest" description="Disordered" evidence="9">
    <location>
        <begin position="540"/>
        <end position="560"/>
    </location>
</feature>
<dbReference type="InterPro" id="IPR001762">
    <property type="entry name" value="Disintegrin_dom"/>
</dbReference>
<keyword evidence="4 10" id="KW-0472">Membrane</keyword>
<dbReference type="GO" id="GO:0016020">
    <property type="term" value="C:membrane"/>
    <property type="evidence" value="ECO:0007669"/>
    <property type="project" value="UniProtKB-SubCell"/>
</dbReference>
<dbReference type="GO" id="GO:0004222">
    <property type="term" value="F:metalloendopeptidase activity"/>
    <property type="evidence" value="ECO:0007669"/>
    <property type="project" value="InterPro"/>
</dbReference>
<evidence type="ECO:0000313" key="15">
    <source>
        <dbReference type="Proteomes" id="UP001152747"/>
    </source>
</evidence>
<feature type="disulfide bond" evidence="6">
    <location>
        <begin position="427"/>
        <end position="447"/>
    </location>
</feature>
<keyword evidence="2 10" id="KW-0812">Transmembrane</keyword>
<dbReference type="SUPFAM" id="SSF55486">
    <property type="entry name" value="Metalloproteases ('zincins'), catalytic domain"/>
    <property type="match status" value="1"/>
</dbReference>
<dbReference type="GO" id="GO:0046872">
    <property type="term" value="F:metal ion binding"/>
    <property type="evidence" value="ECO:0007669"/>
    <property type="project" value="UniProtKB-KW"/>
</dbReference>
<dbReference type="FunFam" id="3.40.390.10:FF:000002">
    <property type="entry name" value="Disintegrin and metalloproteinase domain-containing protein 22"/>
    <property type="match status" value="1"/>
</dbReference>
<dbReference type="Proteomes" id="UP001152747">
    <property type="component" value="Unassembled WGS sequence"/>
</dbReference>
<evidence type="ECO:0000256" key="8">
    <source>
        <dbReference type="PROSITE-ProRule" id="PRU00276"/>
    </source>
</evidence>
<feature type="binding site" evidence="8">
    <location>
        <position position="309"/>
    </location>
    <ligand>
        <name>Zn(2+)</name>
        <dbReference type="ChEBI" id="CHEBI:29105"/>
        <note>catalytic</note>
    </ligand>
</feature>
<evidence type="ECO:0000256" key="2">
    <source>
        <dbReference type="ARBA" id="ARBA00022692"/>
    </source>
</evidence>
<dbReference type="InterPro" id="IPR036436">
    <property type="entry name" value="Disintegrin_dom_sf"/>
</dbReference>
<comment type="caution">
    <text evidence="14">The sequence shown here is derived from an EMBL/GenBank/DDBJ whole genome shotgun (WGS) entry which is preliminary data.</text>
</comment>
<evidence type="ECO:0000256" key="4">
    <source>
        <dbReference type="ARBA" id="ARBA00023136"/>
    </source>
</evidence>
<dbReference type="PANTHER" id="PTHR11905:SF159">
    <property type="entry name" value="ADAM METALLOPROTEASE"/>
    <property type="match status" value="1"/>
</dbReference>
<evidence type="ECO:0000256" key="7">
    <source>
        <dbReference type="PROSITE-ProRule" id="PRU00076"/>
    </source>
</evidence>
<protein>
    <submittedName>
        <fullName evidence="14">Uncharacterized protein</fullName>
    </submittedName>
</protein>
<dbReference type="Gene3D" id="4.10.70.10">
    <property type="entry name" value="Disintegrin domain"/>
    <property type="match status" value="1"/>
</dbReference>
<feature type="compositionally biased region" description="Basic and acidic residues" evidence="9">
    <location>
        <begin position="843"/>
        <end position="859"/>
    </location>
</feature>
<dbReference type="Pfam" id="PF00200">
    <property type="entry name" value="Disintegrin"/>
    <property type="match status" value="1"/>
</dbReference>
<evidence type="ECO:0000259" key="12">
    <source>
        <dbReference type="PROSITE" id="PS50214"/>
    </source>
</evidence>
<evidence type="ECO:0000259" key="13">
    <source>
        <dbReference type="PROSITE" id="PS50215"/>
    </source>
</evidence>
<dbReference type="GO" id="GO:0006509">
    <property type="term" value="P:membrane protein ectodomain proteolysis"/>
    <property type="evidence" value="ECO:0007669"/>
    <property type="project" value="TreeGrafter"/>
</dbReference>
<comment type="caution">
    <text evidence="7">Lacks conserved residue(s) required for the propagation of feature annotation.</text>
</comment>
<feature type="binding site" evidence="8">
    <location>
        <position position="299"/>
    </location>
    <ligand>
        <name>Zn(2+)</name>
        <dbReference type="ChEBI" id="CHEBI:29105"/>
        <note>catalytic</note>
    </ligand>
</feature>
<feature type="disulfide bond" evidence="8">
    <location>
        <begin position="321"/>
        <end position="326"/>
    </location>
</feature>
<dbReference type="Pfam" id="PF08516">
    <property type="entry name" value="ADAM_CR"/>
    <property type="match status" value="1"/>
</dbReference>
<dbReference type="Pfam" id="PF01421">
    <property type="entry name" value="Reprolysin"/>
    <property type="match status" value="1"/>
</dbReference>
<feature type="domain" description="Disintegrin" evidence="12">
    <location>
        <begin position="368"/>
        <end position="455"/>
    </location>
</feature>
<evidence type="ECO:0000313" key="14">
    <source>
        <dbReference type="EMBL" id="CAI5454733.1"/>
    </source>
</evidence>
<feature type="region of interest" description="Disordered" evidence="9">
    <location>
        <begin position="789"/>
        <end position="887"/>
    </location>
</feature>
<gene>
    <name evidence="14" type="ORF">CAMP_LOCUS17370</name>
</gene>
<dbReference type="PROSITE" id="PS01186">
    <property type="entry name" value="EGF_2"/>
    <property type="match status" value="1"/>
</dbReference>
<dbReference type="SUPFAM" id="SSF57552">
    <property type="entry name" value="Blood coagulation inhibitor (disintegrin)"/>
    <property type="match status" value="1"/>
</dbReference>
<dbReference type="PROSITE" id="PS50214">
    <property type="entry name" value="DISINTEGRIN_2"/>
    <property type="match status" value="1"/>
</dbReference>
<dbReference type="Gene3D" id="3.40.390.10">
    <property type="entry name" value="Collagenase (Catalytic Domain)"/>
    <property type="match status" value="1"/>
</dbReference>
<feature type="binding site" evidence="8">
    <location>
        <position position="303"/>
    </location>
    <ligand>
        <name>Zn(2+)</name>
        <dbReference type="ChEBI" id="CHEBI:29105"/>
        <note>catalytic</note>
    </ligand>
</feature>
<feature type="domain" description="Peptidase M12B" evidence="13">
    <location>
        <begin position="163"/>
        <end position="362"/>
    </location>
</feature>
<evidence type="ECO:0000259" key="11">
    <source>
        <dbReference type="PROSITE" id="PS50026"/>
    </source>
</evidence>
<evidence type="ECO:0000256" key="6">
    <source>
        <dbReference type="PROSITE-ProRule" id="PRU00068"/>
    </source>
</evidence>
<evidence type="ECO:0000256" key="5">
    <source>
        <dbReference type="ARBA" id="ARBA00023157"/>
    </source>
</evidence>
<dbReference type="EMBL" id="CANHGI010000006">
    <property type="protein sequence ID" value="CAI5454733.1"/>
    <property type="molecule type" value="Genomic_DNA"/>
</dbReference>
<feature type="compositionally biased region" description="Low complexity" evidence="9">
    <location>
        <begin position="548"/>
        <end position="559"/>
    </location>
</feature>
<reference evidence="14" key="1">
    <citation type="submission" date="2022-11" db="EMBL/GenBank/DDBJ databases">
        <authorList>
            <person name="Kikuchi T."/>
        </authorList>
    </citation>
    <scope>NUCLEOTIDE SEQUENCE</scope>
    <source>
        <strain evidence="14">PS1010</strain>
    </source>
</reference>
<evidence type="ECO:0000256" key="10">
    <source>
        <dbReference type="SAM" id="Phobius"/>
    </source>
</evidence>
<dbReference type="InterPro" id="IPR006586">
    <property type="entry name" value="ADAM_Cys-rich"/>
</dbReference>
<keyword evidence="8" id="KW-0479">Metal-binding</keyword>
<feature type="disulfide bond" evidence="7">
    <location>
        <begin position="630"/>
        <end position="639"/>
    </location>
</feature>
<feature type="compositionally biased region" description="Pro residues" evidence="9">
    <location>
        <begin position="862"/>
        <end position="871"/>
    </location>
</feature>
<keyword evidence="7" id="KW-0245">EGF-like domain</keyword>
<dbReference type="CDD" id="cd04269">
    <property type="entry name" value="ZnMc_adamalysin_II_like"/>
    <property type="match status" value="1"/>
</dbReference>
<dbReference type="InterPro" id="IPR001590">
    <property type="entry name" value="Peptidase_M12B"/>
</dbReference>
<dbReference type="PROSITE" id="PS00022">
    <property type="entry name" value="EGF_1"/>
    <property type="match status" value="1"/>
</dbReference>
<feature type="transmembrane region" description="Helical" evidence="10">
    <location>
        <begin position="665"/>
        <end position="685"/>
    </location>
</feature>
<dbReference type="AlphaFoldDB" id="A0A9P1J2T8"/>
<dbReference type="InterPro" id="IPR000742">
    <property type="entry name" value="EGF"/>
</dbReference>
<feature type="active site" evidence="8">
    <location>
        <position position="300"/>
    </location>
</feature>
<keyword evidence="8" id="KW-0862">Zinc</keyword>
<dbReference type="InterPro" id="IPR034027">
    <property type="entry name" value="Reprolysin_adamalysin"/>
</dbReference>
<dbReference type="OrthoDB" id="5951731at2759"/>
<proteinExistence type="predicted"/>
<sequence length="924" mass="103105">MTDILTTTKILSASNRQKCPISIDLLGEELSPQSLFQAALSSSNLHLTLRSDDGQKLHINFTEDRFQSTQNNPSTSSLVSNCHFHGFTEGDRNSLSACSSEEIGGLIFTRNNRFGLAVKDGRFILTPYVIDNCNFGEPKRSKRKADIDRNPSYIKEHLDDRRRFVELALAADYSIYQKLDSDEQKVNDYMQKTINVLNSLYHPLGIRVALVYSEIWKKGNLVEVIEDSGKTLQNFHEYMKDTMRKEHLFDTGYMLTTLRFADGVVGKAYKGTMCSYDFSAGIYVDHNDDFVTTVATLAHELGHTFGMDHDPDIPDADVCYCPMPKCIMSAQSDHVEVWSECSVKNLANAFNRGVDLCLFNEPGKKPSDAVCGNHIVEAGEECDCGPIKCSNPCCDYKTCKFIGEAVCASGECCDLQTCKPKPRATVCRTALGICDLDEYCNGETSECPADFYVQNGAICPNRQKEFCYEGGCGSREDNCAKIWGETGHNADSNCYAQNTRGTFHGNCGYDVTTKVFKKCEPQNNKCGRLQCETQAERPVYGDPNRYQSSHSSVRSSNNNQTAPSVCYTFKQEILNQPDIGMVPDGAECGPDDMCIGQKCQKKSKITKVTSQCLDNCNFRGVCNNVGNCHCERGFGGIACEIPGYGGSVNSNEAYQFRGITVTSTFLVLFFFLGFFIAGLCVWYRVKKQRNLPSEWWSVVRKKFDLHGDLVPVRRAPPPPYAQRIRQSFTAMWGDHSAPPTYSPPPQIPKFDPPCIPMATFKDHEVSSPTPLLHSNPAHTAEVYPVFEKPRSDSFSRTGSLRPNFQPPPIPRPSDEALNRLREELNDEKYDKLTKPKVAPPPLPKEKPKSSTLKRNESMRPDVAPPPPPPAHTKPAIPENPPKADVKKLAAKFEQNKNCQFDAFETMPDARCYSNSNATFESAFN</sequence>
<evidence type="ECO:0000256" key="3">
    <source>
        <dbReference type="ARBA" id="ARBA00022989"/>
    </source>
</evidence>
<dbReference type="SMART" id="SM00608">
    <property type="entry name" value="ACR"/>
    <property type="match status" value="1"/>
</dbReference>
<keyword evidence="5 7" id="KW-1015">Disulfide bond</keyword>
<dbReference type="InterPro" id="IPR024079">
    <property type="entry name" value="MetalloPept_cat_dom_sf"/>
</dbReference>